<accession>A0A1Z4N6D2</accession>
<dbReference type="PROSITE" id="PS51257">
    <property type="entry name" value="PROKAR_LIPOPROTEIN"/>
    <property type="match status" value="1"/>
</dbReference>
<dbReference type="Proteomes" id="UP000218785">
    <property type="component" value="Chromosome"/>
</dbReference>
<dbReference type="NCBIfam" id="TIGR01901">
    <property type="entry name" value="adhes_NPXG"/>
    <property type="match status" value="1"/>
</dbReference>
<dbReference type="SMART" id="SM00912">
    <property type="entry name" value="Haemagg_act"/>
    <property type="match status" value="1"/>
</dbReference>
<name>A0A1Z4N6D2_9CYAN</name>
<evidence type="ECO:0000313" key="3">
    <source>
        <dbReference type="Proteomes" id="UP000218785"/>
    </source>
</evidence>
<evidence type="ECO:0000259" key="1">
    <source>
        <dbReference type="SMART" id="SM00912"/>
    </source>
</evidence>
<gene>
    <name evidence="2" type="ORF">NIES37_52920</name>
</gene>
<proteinExistence type="predicted"/>
<organism evidence="2 3">
    <name type="scientific">Tolypothrix tenuis PCC 7101</name>
    <dbReference type="NCBI Taxonomy" id="231146"/>
    <lineage>
        <taxon>Bacteria</taxon>
        <taxon>Bacillati</taxon>
        <taxon>Cyanobacteriota</taxon>
        <taxon>Cyanophyceae</taxon>
        <taxon>Nostocales</taxon>
        <taxon>Tolypothrichaceae</taxon>
        <taxon>Tolypothrix</taxon>
    </lineage>
</organism>
<evidence type="ECO:0000313" key="2">
    <source>
        <dbReference type="EMBL" id="BAZ01293.1"/>
    </source>
</evidence>
<feature type="domain" description="Filamentous haemagglutinin FhaB/tRNA nuclease CdiA-like TPS" evidence="1">
    <location>
        <begin position="51"/>
        <end position="164"/>
    </location>
</feature>
<dbReference type="KEGG" id="ttq:NIES37_52920"/>
<dbReference type="InterPro" id="IPR008638">
    <property type="entry name" value="FhaB/CdiA-like_TPS"/>
</dbReference>
<dbReference type="AlphaFoldDB" id="A0A1Z4N6D2"/>
<keyword evidence="3" id="KW-1185">Reference proteome</keyword>
<dbReference type="Pfam" id="PF05860">
    <property type="entry name" value="TPS"/>
    <property type="match status" value="1"/>
</dbReference>
<dbReference type="InterPro" id="IPR011050">
    <property type="entry name" value="Pectin_lyase_fold/virulence"/>
</dbReference>
<sequence length="1177" mass="120679">MPIYQGKASKTQLGIMWYRLLGIFASSSAIACTLGLNTGVKAQIIPDNSLGSDRSIVTPNVQQQGNVIERIDGGAIRGSNLFHSFQDFNVSDRQRVYFANPSGIENILGRVTGNQASKIFGTLGVLGGANLYLINPNGIIFGQNARLDISGSFFASTSRGVLFPNGEKFSTQNPQSPPLLTIKQPLGLDSWLPPENTITNSGNLSVGQDLTLLGQNLDLQGQLQAGRNLTLQASDTVKIRDTVNNPFIAAARQQLLAQGNKIDIFALNNPASGLFAGENLLLRSANAIGGNAQFYSNGNFRLEQLNGSGGDLSSTDDPVIRARGDVSFNSYTGASLHIFAGGSVTIDSLNITGPDTTNFINQTVTLSDGVTKVPINGSVTPTVDIRAGTTAINPPGITGEPSDFSPIPNTNGNPSSANITINQIVNQGGLVFLTNQYQPNPALSGDITVTSLLGTYGGVARGGDVVIDSRGKITTPNVLNASAFDFVNFSFANPGGNITLLAQGDIFMPSGSQIVSYGSAGGNITLKSQSAIIQAPATRGNSYIESAGFGSGQGGDVTLNAPLISLSNYVQSNLYAGATGPGGKLIITANSLEANQAELSTFTLGGNAGNVIVNADSIFLNNSKLGSQTISADGGNAGNVEINTKTFTATNGGQVFSQTERVGNGGKITVRATDAIALTGISDGGIFSGFSNVVFPNAQGNGGIIDIQTNSLSLQQGAQIKASTEGFGDAGRIEVNAAKSILIDGAILLSPGNLPPSQVIPSGILSEVLPGSQGTGNIINIKTGQLSVTNGAGISTSTATDYDAGSIFINATQSVSFDGNPGEPFKPSGAFVSTLASATGKGGTLQITAPSLSVTNGAELEALTAGGGNAGNIAVIVKDKVLLAGANTGVFSNTTAGSTGNGGNIFIDPELVEIRDGAIVSVNSQGTGIGGNIRIEATRLTLANQAVISAETASTNGGNISLSLPDYLLLLQNSRVSTNAGNAGAGGNGGNVIIGTNFIVTVPKDNNNITANAFFGRGGNVDITATSLFGIGNQQQGTSGNKITASSEFGVAGTVSINNLDIDPASGLVELPDKPNDPSDRIIASCAATEGNSFTITGRGGLPVDPTTTIRDQTLLSDLRDFTTPQNRNQASKSPPPTPEFIVAATSWRINAQGEIELVAAVPQETSPQQRFNCRHS</sequence>
<dbReference type="SUPFAM" id="SSF51126">
    <property type="entry name" value="Pectin lyase-like"/>
    <property type="match status" value="3"/>
</dbReference>
<dbReference type="InterPro" id="IPR012334">
    <property type="entry name" value="Pectin_lyas_fold"/>
</dbReference>
<dbReference type="Gene3D" id="2.160.20.10">
    <property type="entry name" value="Single-stranded right-handed beta-helix, Pectin lyase-like"/>
    <property type="match status" value="3"/>
</dbReference>
<protein>
    <recommendedName>
        <fullName evidence="1">Filamentous haemagglutinin FhaB/tRNA nuclease CdiA-like TPS domain-containing protein</fullName>
    </recommendedName>
</protein>
<dbReference type="EMBL" id="AP018248">
    <property type="protein sequence ID" value="BAZ01293.1"/>
    <property type="molecule type" value="Genomic_DNA"/>
</dbReference>
<reference evidence="2 3" key="1">
    <citation type="submission" date="2017-06" db="EMBL/GenBank/DDBJ databases">
        <title>Genome sequencing of cyanobaciteial culture collection at National Institute for Environmental Studies (NIES).</title>
        <authorList>
            <person name="Hirose Y."/>
            <person name="Shimura Y."/>
            <person name="Fujisawa T."/>
            <person name="Nakamura Y."/>
            <person name="Kawachi M."/>
        </authorList>
    </citation>
    <scope>NUCLEOTIDE SEQUENCE [LARGE SCALE GENOMIC DNA]</scope>
    <source>
        <strain evidence="2 3">NIES-37</strain>
    </source>
</reference>